<evidence type="ECO:0000313" key="4">
    <source>
        <dbReference type="Proteomes" id="UP000707245"/>
    </source>
</evidence>
<dbReference type="PANTHER" id="PTHR43540:SF15">
    <property type="entry name" value="BLR5631 PROTEIN"/>
    <property type="match status" value="1"/>
</dbReference>
<dbReference type="EMBL" id="RRZA01000032">
    <property type="protein sequence ID" value="MBE0458072.1"/>
    <property type="molecule type" value="Genomic_DNA"/>
</dbReference>
<sequence length="162" mass="17269">MKNALIVIDIQNDYFTDGAFPLEGAQEACNAAVQAIQKARSDGWLVVGVQHIASADAPFFRPDSEGSKIHPDIVAALGDSPLVVKKHPDSFFETNLEQLLKESGITDIHLTGMMTQHCITHTALSPQAHTMGVHIISQGCAAPTKALSDLALSGLSTHCKVN</sequence>
<dbReference type="RefSeq" id="WP_192541853.1">
    <property type="nucleotide sequence ID" value="NZ_JBQDLW010000023.1"/>
</dbReference>
<reference evidence="3 4" key="1">
    <citation type="submission" date="2020-07" db="EMBL/GenBank/DDBJ databases">
        <title>Halophilic bacteria isolated from french cheeses.</title>
        <authorList>
            <person name="Kothe C.I."/>
            <person name="Farah-Kraiem B."/>
            <person name="Renault P."/>
            <person name="Dridi B."/>
        </authorList>
    </citation>
    <scope>NUCLEOTIDE SEQUENCE [LARGE SCALE GENOMIC DNA]</scope>
    <source>
        <strain evidence="3 4">FME14</strain>
    </source>
</reference>
<comment type="caution">
    <text evidence="3">The sequence shown here is derived from an EMBL/GenBank/DDBJ whole genome shotgun (WGS) entry which is preliminary data.</text>
</comment>
<name>A0ABR9FML9_9GAMM</name>
<keyword evidence="1" id="KW-0378">Hydrolase</keyword>
<accession>A0ABR9FML9</accession>
<evidence type="ECO:0000256" key="1">
    <source>
        <dbReference type="ARBA" id="ARBA00022801"/>
    </source>
</evidence>
<dbReference type="SUPFAM" id="SSF52499">
    <property type="entry name" value="Isochorismatase-like hydrolases"/>
    <property type="match status" value="1"/>
</dbReference>
<dbReference type="PANTHER" id="PTHR43540">
    <property type="entry name" value="PEROXYUREIDOACRYLATE/UREIDOACRYLATE AMIDOHYDROLASE-RELATED"/>
    <property type="match status" value="1"/>
</dbReference>
<dbReference type="InterPro" id="IPR050272">
    <property type="entry name" value="Isochorismatase-like_hydrls"/>
</dbReference>
<dbReference type="Pfam" id="PF00857">
    <property type="entry name" value="Isochorismatase"/>
    <property type="match status" value="1"/>
</dbReference>
<dbReference type="InterPro" id="IPR036380">
    <property type="entry name" value="Isochorismatase-like_sf"/>
</dbReference>
<gene>
    <name evidence="3" type="ORF">EI167_11540</name>
</gene>
<dbReference type="Gene3D" id="3.40.50.850">
    <property type="entry name" value="Isochorismatase-like"/>
    <property type="match status" value="1"/>
</dbReference>
<feature type="domain" description="Isochorismatase-like" evidence="2">
    <location>
        <begin position="4"/>
        <end position="156"/>
    </location>
</feature>
<evidence type="ECO:0000313" key="3">
    <source>
        <dbReference type="EMBL" id="MBE0458072.1"/>
    </source>
</evidence>
<protein>
    <submittedName>
        <fullName evidence="3">Isochorismatase family protein</fullName>
    </submittedName>
</protein>
<keyword evidence="4" id="KW-1185">Reference proteome</keyword>
<dbReference type="Proteomes" id="UP000707245">
    <property type="component" value="Unassembled WGS sequence"/>
</dbReference>
<organism evidence="3 4">
    <name type="scientific">Pseudoalteromonas prydzensis</name>
    <dbReference type="NCBI Taxonomy" id="182141"/>
    <lineage>
        <taxon>Bacteria</taxon>
        <taxon>Pseudomonadati</taxon>
        <taxon>Pseudomonadota</taxon>
        <taxon>Gammaproteobacteria</taxon>
        <taxon>Alteromonadales</taxon>
        <taxon>Pseudoalteromonadaceae</taxon>
        <taxon>Pseudoalteromonas</taxon>
    </lineage>
</organism>
<dbReference type="InterPro" id="IPR000868">
    <property type="entry name" value="Isochorismatase-like_dom"/>
</dbReference>
<proteinExistence type="predicted"/>
<evidence type="ECO:0000259" key="2">
    <source>
        <dbReference type="Pfam" id="PF00857"/>
    </source>
</evidence>